<protein>
    <submittedName>
        <fullName evidence="2">Uncharacterized protein</fullName>
    </submittedName>
</protein>
<dbReference type="Proteomes" id="UP000028990">
    <property type="component" value="Unassembled WGS sequence"/>
</dbReference>
<sequence length="115" mass="12954">MAQHMGRGQVEMTQQLELPQEGRQQLEMQHWGLQQLDTQQLGRQHWGLQQSGPRLRVAALEQLYPLLWALATHCVPVLSGLQLLMTEEESKARSSPAPQKLQISAATPVATPRVR</sequence>
<proteinExistence type="predicted"/>
<feature type="compositionally biased region" description="Polar residues" evidence="1">
    <location>
        <begin position="11"/>
        <end position="21"/>
    </location>
</feature>
<feature type="region of interest" description="Disordered" evidence="1">
    <location>
        <begin position="1"/>
        <end position="21"/>
    </location>
</feature>
<feature type="region of interest" description="Disordered" evidence="1">
    <location>
        <begin position="87"/>
        <end position="115"/>
    </location>
</feature>
<accession>A0A091CMV1</accession>
<name>A0A091CMV1_FUKDA</name>
<organism evidence="2 3">
    <name type="scientific">Fukomys damarensis</name>
    <name type="common">Damaraland mole rat</name>
    <name type="synonym">Cryptomys damarensis</name>
    <dbReference type="NCBI Taxonomy" id="885580"/>
    <lineage>
        <taxon>Eukaryota</taxon>
        <taxon>Metazoa</taxon>
        <taxon>Chordata</taxon>
        <taxon>Craniata</taxon>
        <taxon>Vertebrata</taxon>
        <taxon>Euteleostomi</taxon>
        <taxon>Mammalia</taxon>
        <taxon>Eutheria</taxon>
        <taxon>Euarchontoglires</taxon>
        <taxon>Glires</taxon>
        <taxon>Rodentia</taxon>
        <taxon>Hystricomorpha</taxon>
        <taxon>Bathyergidae</taxon>
        <taxon>Fukomys</taxon>
    </lineage>
</organism>
<reference evidence="2 3" key="1">
    <citation type="submission" date="2013-11" db="EMBL/GenBank/DDBJ databases">
        <title>The Damaraland mole rat (Fukomys damarensis) genome and evolution of African mole rats.</title>
        <authorList>
            <person name="Gladyshev V.N."/>
            <person name="Fang X."/>
        </authorList>
    </citation>
    <scope>NUCLEOTIDE SEQUENCE [LARGE SCALE GENOMIC DNA]</scope>
    <source>
        <tissue evidence="2">Liver</tissue>
    </source>
</reference>
<evidence type="ECO:0000313" key="3">
    <source>
        <dbReference type="Proteomes" id="UP000028990"/>
    </source>
</evidence>
<evidence type="ECO:0000256" key="1">
    <source>
        <dbReference type="SAM" id="MobiDB-lite"/>
    </source>
</evidence>
<gene>
    <name evidence="2" type="ORF">H920_19827</name>
</gene>
<dbReference type="AlphaFoldDB" id="A0A091CMV1"/>
<evidence type="ECO:0000313" key="2">
    <source>
        <dbReference type="EMBL" id="KFO18798.1"/>
    </source>
</evidence>
<dbReference type="EMBL" id="KN125323">
    <property type="protein sequence ID" value="KFO18798.1"/>
    <property type="molecule type" value="Genomic_DNA"/>
</dbReference>
<keyword evidence="3" id="KW-1185">Reference proteome</keyword>